<sequence length="632" mass="69661">MASTGRSAFSRDGQYYAFCGNDGKLKIWETASGRLKHEYTPNRHLSSPCSVIEWISVSPQSAGNASPAPRKRRRRKSISEEIDHKPIVAIGSLNGKVTLYDVAAASISATLENGHSSTVTAIAWSARTGLITAANDYHIVEWNLQENGIKCKWKSGKTKITALAILSNGKSLLSAERIINWWDLATKQLIRKFTGHANHITFLQTVQIDSATSYLISGACADSHLSVWALDKNNKNDKASIATLAMQDEATSISILVAEESQVIVLATIQSGQAQLFKYQPNGHTKPLKPSLNIAVAADANQKETVQQIPILAGYLTEDGKLLLAYGSYVNLTFEKVIPDFSDKLQCLVRSERLDMKKSKEKKEESISKIKPTVIEEDVKYLAPGIGIPTQKKNRTTSGSQLLLKDRLENLSLNADANTPGRTSMKGTNMAQLLMQALNSKDKTILTTVLFTKNETVIRNTIARLPVQAITPLLKELTVMLQGKTYTSKIAVMWLQTLIMTHAAHLMSRPDIAETLSPILSFIDAKLGLLTAMQKLRGRVSLITGQITQANEDHNKDITEDSLLVYQDPDSSDEGADKEDIDLSSESDDNWEEMSDQDIQDEEDVKSVKSEDEDEDGNDNDNDMDNNDSIHS</sequence>
<dbReference type="KEGG" id="pbar:105430340"/>
<dbReference type="PANTHER" id="PTHR44267">
    <property type="entry name" value="WD REPEAT-CONTAINING PROTEIN 43"/>
    <property type="match status" value="1"/>
</dbReference>
<keyword evidence="4" id="KW-0853">WD repeat</keyword>
<evidence type="ECO:0000256" key="1">
    <source>
        <dbReference type="ARBA" id="ARBA00004123"/>
    </source>
</evidence>
<accession>A0A6I9WRA4</accession>
<feature type="compositionally biased region" description="Acidic residues" evidence="5">
    <location>
        <begin position="611"/>
        <end position="626"/>
    </location>
</feature>
<name>A0A6I9WRA4_9HYME</name>
<evidence type="ECO:0000256" key="4">
    <source>
        <dbReference type="PROSITE-ProRule" id="PRU00221"/>
    </source>
</evidence>
<keyword evidence="7" id="KW-1185">Reference proteome</keyword>
<dbReference type="Gene3D" id="2.130.10.10">
    <property type="entry name" value="YVTN repeat-like/Quinoprotein amine dehydrogenase"/>
    <property type="match status" value="2"/>
</dbReference>
<feature type="repeat" description="WD" evidence="4">
    <location>
        <begin position="112"/>
        <end position="145"/>
    </location>
</feature>
<dbReference type="OrthoDB" id="30195at2759"/>
<gene>
    <name evidence="8" type="primary">LOC105430340</name>
</gene>
<evidence type="ECO:0000256" key="5">
    <source>
        <dbReference type="SAM" id="MobiDB-lite"/>
    </source>
</evidence>
<dbReference type="RefSeq" id="XP_011642160.1">
    <property type="nucleotide sequence ID" value="XM_011643858.1"/>
</dbReference>
<dbReference type="SMART" id="SM00320">
    <property type="entry name" value="WD40"/>
    <property type="match status" value="4"/>
</dbReference>
<feature type="compositionally biased region" description="Acidic residues" evidence="5">
    <location>
        <begin position="570"/>
        <end position="604"/>
    </location>
</feature>
<proteinExistence type="inferred from homology"/>
<dbReference type="InterPro" id="IPR036322">
    <property type="entry name" value="WD40_repeat_dom_sf"/>
</dbReference>
<dbReference type="InterPro" id="IPR015943">
    <property type="entry name" value="WD40/YVTN_repeat-like_dom_sf"/>
</dbReference>
<protein>
    <submittedName>
        <fullName evidence="8">WD repeat-containing protein 43</fullName>
    </submittedName>
</protein>
<comment type="similarity">
    <text evidence="3">Belongs to the UTP5 family.</text>
</comment>
<dbReference type="InterPro" id="IPR001680">
    <property type="entry name" value="WD40_rpt"/>
</dbReference>
<feature type="domain" description="Small-subunit processome Utp12" evidence="6">
    <location>
        <begin position="442"/>
        <end position="543"/>
    </location>
</feature>
<feature type="region of interest" description="Disordered" evidence="5">
    <location>
        <begin position="567"/>
        <end position="632"/>
    </location>
</feature>
<dbReference type="PROSITE" id="PS50082">
    <property type="entry name" value="WD_REPEATS_2"/>
    <property type="match status" value="2"/>
</dbReference>
<evidence type="ECO:0000256" key="2">
    <source>
        <dbReference type="ARBA" id="ARBA00023242"/>
    </source>
</evidence>
<dbReference type="AlphaFoldDB" id="A0A6I9WRA4"/>
<organism evidence="7 8">
    <name type="scientific">Pogonomyrmex barbatus</name>
    <name type="common">red harvester ant</name>
    <dbReference type="NCBI Taxonomy" id="144034"/>
    <lineage>
        <taxon>Eukaryota</taxon>
        <taxon>Metazoa</taxon>
        <taxon>Ecdysozoa</taxon>
        <taxon>Arthropoda</taxon>
        <taxon>Hexapoda</taxon>
        <taxon>Insecta</taxon>
        <taxon>Pterygota</taxon>
        <taxon>Neoptera</taxon>
        <taxon>Endopterygota</taxon>
        <taxon>Hymenoptera</taxon>
        <taxon>Apocrita</taxon>
        <taxon>Aculeata</taxon>
        <taxon>Formicoidea</taxon>
        <taxon>Formicidae</taxon>
        <taxon>Myrmicinae</taxon>
        <taxon>Pogonomyrmex</taxon>
    </lineage>
</organism>
<evidence type="ECO:0000259" key="6">
    <source>
        <dbReference type="Pfam" id="PF04003"/>
    </source>
</evidence>
<dbReference type="Pfam" id="PF04003">
    <property type="entry name" value="Utp12"/>
    <property type="match status" value="1"/>
</dbReference>
<evidence type="ECO:0000313" key="7">
    <source>
        <dbReference type="Proteomes" id="UP000504615"/>
    </source>
</evidence>
<dbReference type="GO" id="GO:0005730">
    <property type="term" value="C:nucleolus"/>
    <property type="evidence" value="ECO:0007669"/>
    <property type="project" value="TreeGrafter"/>
</dbReference>
<comment type="subcellular location">
    <subcellularLocation>
        <location evidence="1">Nucleus</location>
    </subcellularLocation>
</comment>
<evidence type="ECO:0000256" key="3">
    <source>
        <dbReference type="ARBA" id="ARBA00038335"/>
    </source>
</evidence>
<dbReference type="GO" id="GO:0000462">
    <property type="term" value="P:maturation of SSU-rRNA from tricistronic rRNA transcript (SSU-rRNA, 5.8S rRNA, LSU-rRNA)"/>
    <property type="evidence" value="ECO:0007669"/>
    <property type="project" value="TreeGrafter"/>
</dbReference>
<evidence type="ECO:0000313" key="8">
    <source>
        <dbReference type="RefSeq" id="XP_011642160.1"/>
    </source>
</evidence>
<dbReference type="SUPFAM" id="SSF50978">
    <property type="entry name" value="WD40 repeat-like"/>
    <property type="match status" value="1"/>
</dbReference>
<dbReference type="InterPro" id="IPR052414">
    <property type="entry name" value="U3_snoRNA-assoc_WDR"/>
</dbReference>
<dbReference type="InterPro" id="IPR007148">
    <property type="entry name" value="SSU_processome_Utp12"/>
</dbReference>
<dbReference type="PANTHER" id="PTHR44267:SF1">
    <property type="entry name" value="WD REPEAT-CONTAINING PROTEIN 43"/>
    <property type="match status" value="1"/>
</dbReference>
<dbReference type="Proteomes" id="UP000504615">
    <property type="component" value="Unplaced"/>
</dbReference>
<keyword evidence="2" id="KW-0539">Nucleus</keyword>
<dbReference type="Pfam" id="PF00400">
    <property type="entry name" value="WD40"/>
    <property type="match status" value="3"/>
</dbReference>
<dbReference type="GeneID" id="105430340"/>
<feature type="repeat" description="WD" evidence="4">
    <location>
        <begin position="8"/>
        <end position="38"/>
    </location>
</feature>
<reference evidence="8" key="1">
    <citation type="submission" date="2025-08" db="UniProtKB">
        <authorList>
            <consortium name="RefSeq"/>
        </authorList>
    </citation>
    <scope>IDENTIFICATION</scope>
</reference>